<reference evidence="1 2" key="1">
    <citation type="submission" date="2014-04" db="EMBL/GenBank/DDBJ databases">
        <title>The Genome Sequence of Thermoanaerobaculum aquaticum MP-01, The First Cultivated Group 23 Acidobacterium.</title>
        <authorList>
            <person name="Stamps B.W."/>
            <person name="Losey N.A."/>
            <person name="Lawson P.A."/>
            <person name="Stevenson B.S."/>
        </authorList>
    </citation>
    <scope>NUCLEOTIDE SEQUENCE [LARGE SCALE GENOMIC DNA]</scope>
    <source>
        <strain evidence="1 2">MP-01</strain>
    </source>
</reference>
<dbReference type="RefSeq" id="WP_038047726.1">
    <property type="nucleotide sequence ID" value="NZ_JMFG01000008.1"/>
</dbReference>
<dbReference type="AlphaFoldDB" id="A0A062Y235"/>
<gene>
    <name evidence="1" type="ORF">EG19_12025</name>
</gene>
<organism evidence="1 2">
    <name type="scientific">Thermoanaerobaculum aquaticum</name>
    <dbReference type="NCBI Taxonomy" id="1312852"/>
    <lineage>
        <taxon>Bacteria</taxon>
        <taxon>Pseudomonadati</taxon>
        <taxon>Acidobacteriota</taxon>
        <taxon>Thermoanaerobaculia</taxon>
        <taxon>Thermoanaerobaculales</taxon>
        <taxon>Thermoanaerobaculaceae</taxon>
        <taxon>Thermoanaerobaculum</taxon>
    </lineage>
</organism>
<keyword evidence="2" id="KW-1185">Reference proteome</keyword>
<proteinExistence type="predicted"/>
<comment type="caution">
    <text evidence="1">The sequence shown here is derived from an EMBL/GenBank/DDBJ whole genome shotgun (WGS) entry which is preliminary data.</text>
</comment>
<evidence type="ECO:0000313" key="1">
    <source>
        <dbReference type="EMBL" id="KDA54436.1"/>
    </source>
</evidence>
<sequence>MKGEIQGLIAKCKVAAKQPAAYGFLPDIIGELEDIKSELEKDQPNPERLLLWARGLGRLVTDSYAFSESPLGTELLELADDVVRKYAWRFPRFR</sequence>
<accession>A0A062Y235</accession>
<dbReference type="EMBL" id="JMFG01000008">
    <property type="protein sequence ID" value="KDA54436.1"/>
    <property type="molecule type" value="Genomic_DNA"/>
</dbReference>
<dbReference type="Proteomes" id="UP000027284">
    <property type="component" value="Unassembled WGS sequence"/>
</dbReference>
<protein>
    <submittedName>
        <fullName evidence="1">Uncharacterized protein</fullName>
    </submittedName>
</protein>
<name>A0A062Y235_9BACT</name>
<evidence type="ECO:0000313" key="2">
    <source>
        <dbReference type="Proteomes" id="UP000027284"/>
    </source>
</evidence>